<evidence type="ECO:0000259" key="1">
    <source>
        <dbReference type="Pfam" id="PF02486"/>
    </source>
</evidence>
<evidence type="ECO:0000259" key="2">
    <source>
        <dbReference type="Pfam" id="PF18106"/>
    </source>
</evidence>
<protein>
    <submittedName>
        <fullName evidence="3">Replication protein</fullName>
    </submittedName>
</protein>
<reference evidence="3" key="1">
    <citation type="submission" date="2024-03" db="EMBL/GenBank/DDBJ databases">
        <title>Diverse circular DNA viruses in blood, oral, and fecal samples of captive lemurs.</title>
        <authorList>
            <person name="Paietta E.N."/>
            <person name="Kraberger S."/>
            <person name="Lund M.C."/>
            <person name="Custer J.M."/>
            <person name="Vargas K.M."/>
            <person name="Ehmke E.E."/>
            <person name="Yoder A.D."/>
            <person name="Varsani A."/>
        </authorList>
    </citation>
    <scope>NUCLEOTIDE SEQUENCE</scope>
    <source>
        <strain evidence="3">Duke_25FS_81</strain>
    </source>
</reference>
<feature type="domain" description="Replication initiation protein-like C-terminal" evidence="1">
    <location>
        <begin position="115"/>
        <end position="313"/>
    </location>
</feature>
<accession>A0AAU8B4Z3</accession>
<sequence length="359" mass="42170">MNDLTHENIDNIGEIPDLDVCIDWVQVTIQKSTVDDVLLMLFGVTIDSANITKTESGRFGYNTTYTVYSKMHVMYNTKNEQMGVHILLSGSACREYEQLFSWQYFFEKILSTSYHFTRIDIAIDMYKKYFTVNQLRKKIKKGELATRFKQSTYIEQLNLKDGLSESSSLKFGSMSSDIYIVIYDKLRERINGGYLVSDAIKFWTRLEIRFKKTHSNQLVTLLMDHDFKMDSFLFKIIYNYLDFKESGYSDTIKSRIPTWEVWERFLHDTEKLRLLPNSYQTSIQKKKNYADRNLSKLMAMLCVVDNDFFLKLMKKGLNKINPNDLSIINSHLIATNQKVLTMSDINKLYEKVGFTHEFD</sequence>
<name>A0AAU8B4Z3_9VIRU</name>
<dbReference type="Pfam" id="PF18106">
    <property type="entry name" value="Rol_Rep_N"/>
    <property type="match status" value="1"/>
</dbReference>
<proteinExistence type="predicted"/>
<feature type="domain" description="Rolling Circle replication initiation protein N-terminal" evidence="2">
    <location>
        <begin position="19"/>
        <end position="101"/>
    </location>
</feature>
<evidence type="ECO:0000313" key="3">
    <source>
        <dbReference type="EMBL" id="XCD06376.1"/>
    </source>
</evidence>
<dbReference type="InterPro" id="IPR003491">
    <property type="entry name" value="REP-like_C"/>
</dbReference>
<dbReference type="EMBL" id="PP511664">
    <property type="protein sequence ID" value="XCD06376.1"/>
    <property type="molecule type" value="Genomic_DNA"/>
</dbReference>
<dbReference type="InterPro" id="IPR040819">
    <property type="entry name" value="Rol_Rep_N"/>
</dbReference>
<organism evidence="3">
    <name type="scientific">Dulem virus 68</name>
    <dbReference type="NCBI Taxonomy" id="3145779"/>
    <lineage>
        <taxon>Viruses</taxon>
        <taxon>Monodnaviria</taxon>
        <taxon>Loebvirae</taxon>
        <taxon>Hofneiviricota</taxon>
        <taxon>Faserviricetes</taxon>
        <taxon>Tubulavirales</taxon>
        <taxon>Inoviridae</taxon>
        <taxon>Inovirus</taxon>
    </lineage>
</organism>
<dbReference type="Pfam" id="PF02486">
    <property type="entry name" value="Rep_trans"/>
    <property type="match status" value="1"/>
</dbReference>